<feature type="non-terminal residue" evidence="2">
    <location>
        <position position="1"/>
    </location>
</feature>
<dbReference type="InterPro" id="IPR001296">
    <property type="entry name" value="Glyco_trans_1"/>
</dbReference>
<dbReference type="SUPFAM" id="SSF53756">
    <property type="entry name" value="UDP-Glycosyltransferase/glycogen phosphorylase"/>
    <property type="match status" value="1"/>
</dbReference>
<dbReference type="AlphaFoldDB" id="A0A382MXK0"/>
<name>A0A382MXK0_9ZZZZ</name>
<dbReference type="PANTHER" id="PTHR12526">
    <property type="entry name" value="GLYCOSYLTRANSFERASE"/>
    <property type="match status" value="1"/>
</dbReference>
<dbReference type="EMBL" id="UINC01096400">
    <property type="protein sequence ID" value="SVC53250.1"/>
    <property type="molecule type" value="Genomic_DNA"/>
</dbReference>
<dbReference type="Gene3D" id="3.40.50.2000">
    <property type="entry name" value="Glycogen Phosphorylase B"/>
    <property type="match status" value="2"/>
</dbReference>
<dbReference type="GO" id="GO:0016757">
    <property type="term" value="F:glycosyltransferase activity"/>
    <property type="evidence" value="ECO:0007669"/>
    <property type="project" value="InterPro"/>
</dbReference>
<gene>
    <name evidence="2" type="ORF">METZ01_LOCUS306104</name>
</gene>
<sequence length="350" mass="40256">PKYRIKRKIIYLISDHGDLMDGQNEIFENYAFCPIIPIDKGNRPYRIYKLIRKWSSFLFIFRLYAVLKKDNSQIIHSEDSMKLFTQMFISLMLGKKFIWQLHTSVKVLRSTFINKLFYYLIRNQKITMIADSKAAVGANFSNSMSIKNKIFFNPPGIELDNYIYHSGEKFKIRSEYGIDIDGILIGSTGRLHWAKGYEVLFESLRSIIYDKRIQLTLVIAGEGPLRSKLQQLSEKLGLTKNIIFLGTVLQIDRFLEMLDFYIQPSLSEGFPVAVLEAMAAKKPILCSDAGGMPELIKNGHTGIIVKSNDEQSLTKGIIKIINTKNSTHCFCCHFIYVCSINGTKFYPYFI</sequence>
<dbReference type="CDD" id="cd03801">
    <property type="entry name" value="GT4_PimA-like"/>
    <property type="match status" value="1"/>
</dbReference>
<proteinExistence type="predicted"/>
<reference evidence="2" key="1">
    <citation type="submission" date="2018-05" db="EMBL/GenBank/DDBJ databases">
        <authorList>
            <person name="Lanie J.A."/>
            <person name="Ng W.-L."/>
            <person name="Kazmierczak K.M."/>
            <person name="Andrzejewski T.M."/>
            <person name="Davidsen T.M."/>
            <person name="Wayne K.J."/>
            <person name="Tettelin H."/>
            <person name="Glass J.I."/>
            <person name="Rusch D."/>
            <person name="Podicherti R."/>
            <person name="Tsui H.-C.T."/>
            <person name="Winkler M.E."/>
        </authorList>
    </citation>
    <scope>NUCLEOTIDE SEQUENCE</scope>
</reference>
<protein>
    <recommendedName>
        <fullName evidence="1">Glycosyl transferase family 1 domain-containing protein</fullName>
    </recommendedName>
</protein>
<accession>A0A382MXK0</accession>
<evidence type="ECO:0000259" key="1">
    <source>
        <dbReference type="Pfam" id="PF00534"/>
    </source>
</evidence>
<organism evidence="2">
    <name type="scientific">marine metagenome</name>
    <dbReference type="NCBI Taxonomy" id="408172"/>
    <lineage>
        <taxon>unclassified sequences</taxon>
        <taxon>metagenomes</taxon>
        <taxon>ecological metagenomes</taxon>
    </lineage>
</organism>
<evidence type="ECO:0000313" key="2">
    <source>
        <dbReference type="EMBL" id="SVC53250.1"/>
    </source>
</evidence>
<feature type="domain" description="Glycosyl transferase family 1" evidence="1">
    <location>
        <begin position="170"/>
        <end position="326"/>
    </location>
</feature>
<dbReference type="Pfam" id="PF00534">
    <property type="entry name" value="Glycos_transf_1"/>
    <property type="match status" value="1"/>
</dbReference>